<dbReference type="CDD" id="cd06267">
    <property type="entry name" value="PBP1_LacI_sugar_binding-like"/>
    <property type="match status" value="1"/>
</dbReference>
<dbReference type="PANTHER" id="PTHR30146">
    <property type="entry name" value="LACI-RELATED TRANSCRIPTIONAL REPRESSOR"/>
    <property type="match status" value="1"/>
</dbReference>
<evidence type="ECO:0000256" key="2">
    <source>
        <dbReference type="ARBA" id="ARBA00023125"/>
    </source>
</evidence>
<protein>
    <submittedName>
        <fullName evidence="5">LacI family DNA-binding transcriptional regulator</fullName>
    </submittedName>
</protein>
<keyword evidence="3" id="KW-0804">Transcription</keyword>
<evidence type="ECO:0000259" key="4">
    <source>
        <dbReference type="PROSITE" id="PS50932"/>
    </source>
</evidence>
<dbReference type="PANTHER" id="PTHR30146:SF138">
    <property type="entry name" value="TRANSCRIPTIONAL REGULATORY PROTEIN"/>
    <property type="match status" value="1"/>
</dbReference>
<keyword evidence="1" id="KW-0805">Transcription regulation</keyword>
<dbReference type="Pfam" id="PF00356">
    <property type="entry name" value="LacI"/>
    <property type="match status" value="1"/>
</dbReference>
<keyword evidence="2 5" id="KW-0238">DNA-binding</keyword>
<evidence type="ECO:0000256" key="3">
    <source>
        <dbReference type="ARBA" id="ARBA00023163"/>
    </source>
</evidence>
<evidence type="ECO:0000313" key="6">
    <source>
        <dbReference type="Proteomes" id="UP001596122"/>
    </source>
</evidence>
<proteinExistence type="predicted"/>
<dbReference type="InterPro" id="IPR028082">
    <property type="entry name" value="Peripla_BP_I"/>
</dbReference>
<dbReference type="InterPro" id="IPR000843">
    <property type="entry name" value="HTH_LacI"/>
</dbReference>
<dbReference type="PROSITE" id="PS50932">
    <property type="entry name" value="HTH_LACI_2"/>
    <property type="match status" value="1"/>
</dbReference>
<keyword evidence="6" id="KW-1185">Reference proteome</keyword>
<sequence>MASIEDVARATGVSTATVSRALRGLASVAEPTRVRVQKAAQSLGYVPSAAASSLASGRTKAVGLVTPHVSRWFFSVCIETIESVLRTEGYDVLLVILPPGDQLEPGPGAVTPPSRQTIETDLLRKRVDATIVLTLPLVRRELETLRGLGHAVVYVGDLVPGLPSFGIDDVAVGRRATEHLLRLGHRDIALVGSNGEDPDGWGPPRDRYRGYVQAMGAAGLDPLPPVRCDLTVAEGRRAARELLTGGPLPTGVVAVSDEIGIGLLHELRSAGVDVPGRVSVIGVDDHPHADLHGLTTIAQPVAEQAEAAARWLLALLQRVRVTGGRLPAGWDSQQERLPVHLVERRSTAVPASLVNP</sequence>
<evidence type="ECO:0000313" key="5">
    <source>
        <dbReference type="EMBL" id="MFC5381101.1"/>
    </source>
</evidence>
<name>A0ABW0GQI6_9MICO</name>
<evidence type="ECO:0000256" key="1">
    <source>
        <dbReference type="ARBA" id="ARBA00023015"/>
    </source>
</evidence>
<dbReference type="GO" id="GO:0003677">
    <property type="term" value="F:DNA binding"/>
    <property type="evidence" value="ECO:0007669"/>
    <property type="project" value="UniProtKB-KW"/>
</dbReference>
<gene>
    <name evidence="5" type="ORF">ACFPJ6_09885</name>
</gene>
<dbReference type="SUPFAM" id="SSF47413">
    <property type="entry name" value="lambda repressor-like DNA-binding domains"/>
    <property type="match status" value="1"/>
</dbReference>
<organism evidence="5 6">
    <name type="scientific">Aquipuribacter nitratireducens</name>
    <dbReference type="NCBI Taxonomy" id="650104"/>
    <lineage>
        <taxon>Bacteria</taxon>
        <taxon>Bacillati</taxon>
        <taxon>Actinomycetota</taxon>
        <taxon>Actinomycetes</taxon>
        <taxon>Micrococcales</taxon>
        <taxon>Intrasporangiaceae</taxon>
        <taxon>Aquipuribacter</taxon>
    </lineage>
</organism>
<dbReference type="Proteomes" id="UP001596122">
    <property type="component" value="Unassembled WGS sequence"/>
</dbReference>
<feature type="domain" description="HTH lacI-type" evidence="4">
    <location>
        <begin position="2"/>
        <end position="56"/>
    </location>
</feature>
<dbReference type="RefSeq" id="WP_340270475.1">
    <property type="nucleotide sequence ID" value="NZ_JBBEOG010000007.1"/>
</dbReference>
<comment type="caution">
    <text evidence="5">The sequence shown here is derived from an EMBL/GenBank/DDBJ whole genome shotgun (WGS) entry which is preliminary data.</text>
</comment>
<dbReference type="InterPro" id="IPR046335">
    <property type="entry name" value="LacI/GalR-like_sensor"/>
</dbReference>
<dbReference type="SMART" id="SM00354">
    <property type="entry name" value="HTH_LACI"/>
    <property type="match status" value="1"/>
</dbReference>
<dbReference type="Gene3D" id="3.40.50.2300">
    <property type="match status" value="2"/>
</dbReference>
<dbReference type="SUPFAM" id="SSF53822">
    <property type="entry name" value="Periplasmic binding protein-like I"/>
    <property type="match status" value="1"/>
</dbReference>
<reference evidence="6" key="1">
    <citation type="journal article" date="2019" name="Int. J. Syst. Evol. Microbiol.">
        <title>The Global Catalogue of Microorganisms (GCM) 10K type strain sequencing project: providing services to taxonomists for standard genome sequencing and annotation.</title>
        <authorList>
            <consortium name="The Broad Institute Genomics Platform"/>
            <consortium name="The Broad Institute Genome Sequencing Center for Infectious Disease"/>
            <person name="Wu L."/>
            <person name="Ma J."/>
        </authorList>
    </citation>
    <scope>NUCLEOTIDE SEQUENCE [LARGE SCALE GENOMIC DNA]</scope>
    <source>
        <strain evidence="6">CCUG 43114</strain>
    </source>
</reference>
<dbReference type="Pfam" id="PF13377">
    <property type="entry name" value="Peripla_BP_3"/>
    <property type="match status" value="1"/>
</dbReference>
<dbReference type="EMBL" id="JBHSLD010000009">
    <property type="protein sequence ID" value="MFC5381101.1"/>
    <property type="molecule type" value="Genomic_DNA"/>
</dbReference>
<accession>A0ABW0GQI6</accession>
<dbReference type="InterPro" id="IPR010982">
    <property type="entry name" value="Lambda_DNA-bd_dom_sf"/>
</dbReference>
<dbReference type="PROSITE" id="PS00356">
    <property type="entry name" value="HTH_LACI_1"/>
    <property type="match status" value="1"/>
</dbReference>
<dbReference type="CDD" id="cd01392">
    <property type="entry name" value="HTH_LacI"/>
    <property type="match status" value="1"/>
</dbReference>
<dbReference type="Gene3D" id="1.10.260.40">
    <property type="entry name" value="lambda repressor-like DNA-binding domains"/>
    <property type="match status" value="1"/>
</dbReference>